<accession>U4PQ31</accession>
<dbReference type="AlphaFoldDB" id="U4PQ31"/>
<protein>
    <submittedName>
        <fullName evidence="2">Uncharacterized protein</fullName>
    </submittedName>
</protein>
<dbReference type="EMBL" id="HG518322">
    <property type="protein sequence ID" value="CDI07223.1"/>
    <property type="molecule type" value="Genomic_DNA"/>
</dbReference>
<dbReference type="Proteomes" id="UP000016944">
    <property type="component" value="Chromosome I"/>
</dbReference>
<gene>
    <name evidence="2" type="ORF">BN877_I0308</name>
</gene>
<dbReference type="HOGENOM" id="CLU_2882888_0_0_5"/>
<sequence>MIKGLQYFTGVFSYVVQNDVRGGRNHGYPYGADIAGLSASEKRRRGGQRILHRSAASAGAHQC</sequence>
<organism evidence="2 3">
    <name type="scientific">Agrobacterium pusense</name>
    <dbReference type="NCBI Taxonomy" id="648995"/>
    <lineage>
        <taxon>Bacteria</taxon>
        <taxon>Pseudomonadati</taxon>
        <taxon>Pseudomonadota</taxon>
        <taxon>Alphaproteobacteria</taxon>
        <taxon>Hyphomicrobiales</taxon>
        <taxon>Rhizobiaceae</taxon>
        <taxon>Rhizobium/Agrobacterium group</taxon>
        <taxon>Agrobacterium</taxon>
    </lineage>
</organism>
<name>U4PQ31_9HYPH</name>
<evidence type="ECO:0000313" key="3">
    <source>
        <dbReference type="Proteomes" id="UP000016944"/>
    </source>
</evidence>
<dbReference type="KEGG" id="rir:BN877_I0308"/>
<proteinExistence type="predicted"/>
<feature type="compositionally biased region" description="Basic residues" evidence="1">
    <location>
        <begin position="43"/>
        <end position="52"/>
    </location>
</feature>
<feature type="region of interest" description="Disordered" evidence="1">
    <location>
        <begin position="43"/>
        <end position="63"/>
    </location>
</feature>
<evidence type="ECO:0000313" key="2">
    <source>
        <dbReference type="EMBL" id="CDI07223.1"/>
    </source>
</evidence>
<evidence type="ECO:0000256" key="1">
    <source>
        <dbReference type="SAM" id="MobiDB-lite"/>
    </source>
</evidence>
<reference evidence="2 3" key="1">
    <citation type="journal article" date="2013" name="Genome Announc.">
        <title>Complete Genome Sequence of the Sesbania Symbiont and Rice Growth-Promoting Endophyte Rhizobium sp. Strain IRBG74.</title>
        <authorList>
            <person name="Crook M.B."/>
            <person name="Mitra S."/>
            <person name="Ane J.M."/>
            <person name="Sadowsky M.J."/>
            <person name="Gyaneshwar P."/>
        </authorList>
    </citation>
    <scope>NUCLEOTIDE SEQUENCE [LARGE SCALE GENOMIC DNA]</scope>
    <source>
        <strain evidence="2 3">IRBG74</strain>
    </source>
</reference>